<dbReference type="OrthoDB" id="6272584at2"/>
<accession>A0A4R2F5L2</accession>
<evidence type="ECO:0000313" key="2">
    <source>
        <dbReference type="EMBL" id="TCN81353.1"/>
    </source>
</evidence>
<protein>
    <submittedName>
        <fullName evidence="2">Uncharacterized protein</fullName>
    </submittedName>
</protein>
<keyword evidence="1" id="KW-0732">Signal</keyword>
<sequence length="100" mass="11756">MKWYVLMAFLWSVSVNAGQVVVRDASEPFDAFAVRAELMRQHEWQEQLRNQQQLQILQVLPLGCLQLTTPYVHFHCGASWYRPYSYLGQQVYIAIPRPSR</sequence>
<dbReference type="RefSeq" id="WP_133039786.1">
    <property type="nucleotide sequence ID" value="NZ_SLWF01000024.1"/>
</dbReference>
<name>A0A4R2F5L2_9GAMM</name>
<organism evidence="2 3">
    <name type="scientific">Shewanella fodinae</name>
    <dbReference type="NCBI Taxonomy" id="552357"/>
    <lineage>
        <taxon>Bacteria</taxon>
        <taxon>Pseudomonadati</taxon>
        <taxon>Pseudomonadota</taxon>
        <taxon>Gammaproteobacteria</taxon>
        <taxon>Alteromonadales</taxon>
        <taxon>Shewanellaceae</taxon>
        <taxon>Shewanella</taxon>
    </lineage>
</organism>
<dbReference type="AlphaFoldDB" id="A0A4R2F5L2"/>
<evidence type="ECO:0000313" key="3">
    <source>
        <dbReference type="Proteomes" id="UP000294832"/>
    </source>
</evidence>
<proteinExistence type="predicted"/>
<reference evidence="2 3" key="1">
    <citation type="submission" date="2019-03" db="EMBL/GenBank/DDBJ databases">
        <title>Freshwater and sediment microbial communities from various areas in North America, analyzing microbe dynamics in response to fracking.</title>
        <authorList>
            <person name="Lamendella R."/>
        </authorList>
    </citation>
    <scope>NUCLEOTIDE SEQUENCE [LARGE SCALE GENOMIC DNA]</scope>
    <source>
        <strain evidence="2 3">74A</strain>
    </source>
</reference>
<comment type="caution">
    <text evidence="2">The sequence shown here is derived from an EMBL/GenBank/DDBJ whole genome shotgun (WGS) entry which is preliminary data.</text>
</comment>
<feature type="signal peptide" evidence="1">
    <location>
        <begin position="1"/>
        <end position="17"/>
    </location>
</feature>
<feature type="chain" id="PRO_5020810928" evidence="1">
    <location>
        <begin position="18"/>
        <end position="100"/>
    </location>
</feature>
<keyword evidence="3" id="KW-1185">Reference proteome</keyword>
<dbReference type="EMBL" id="SLWF01000024">
    <property type="protein sequence ID" value="TCN81353.1"/>
    <property type="molecule type" value="Genomic_DNA"/>
</dbReference>
<dbReference type="Proteomes" id="UP000294832">
    <property type="component" value="Unassembled WGS sequence"/>
</dbReference>
<evidence type="ECO:0000256" key="1">
    <source>
        <dbReference type="SAM" id="SignalP"/>
    </source>
</evidence>
<gene>
    <name evidence="2" type="ORF">EDC91_1247</name>
</gene>